<reference evidence="5" key="1">
    <citation type="journal article" date="2020" name="mSystems">
        <title>Genome- and Community-Level Interaction Insights into Carbon Utilization and Element Cycling Functions of Hydrothermarchaeota in Hydrothermal Sediment.</title>
        <authorList>
            <person name="Zhou Z."/>
            <person name="Liu Y."/>
            <person name="Xu W."/>
            <person name="Pan J."/>
            <person name="Luo Z.H."/>
            <person name="Li M."/>
        </authorList>
    </citation>
    <scope>NUCLEOTIDE SEQUENCE [LARGE SCALE GENOMIC DNA]</scope>
    <source>
        <strain evidence="5">SpSt-609</strain>
    </source>
</reference>
<dbReference type="AlphaFoldDB" id="A0A7C4RV91"/>
<evidence type="ECO:0000313" key="5">
    <source>
        <dbReference type="EMBL" id="HGU39940.1"/>
    </source>
</evidence>
<accession>A0A7C4RV91</accession>
<dbReference type="Pfam" id="PF16344">
    <property type="entry name" value="FecR_C"/>
    <property type="match status" value="1"/>
</dbReference>
<feature type="domain" description="Secretin/TonB short N-terminal" evidence="4">
    <location>
        <begin position="57"/>
        <end position="107"/>
    </location>
</feature>
<name>A0A7C4RV91_9BACT</name>
<evidence type="ECO:0000256" key="1">
    <source>
        <dbReference type="ARBA" id="ARBA00022448"/>
    </source>
</evidence>
<proteinExistence type="predicted"/>
<comment type="caution">
    <text evidence="5">The sequence shown here is derived from an EMBL/GenBank/DDBJ whole genome shotgun (WGS) entry which is preliminary data.</text>
</comment>
<evidence type="ECO:0000259" key="4">
    <source>
        <dbReference type="SMART" id="SM00965"/>
    </source>
</evidence>
<dbReference type="InterPro" id="IPR032508">
    <property type="entry name" value="FecR_C"/>
</dbReference>
<gene>
    <name evidence="5" type="ORF">ENT77_01895</name>
</gene>
<evidence type="ECO:0000256" key="3">
    <source>
        <dbReference type="ARBA" id="ARBA00023237"/>
    </source>
</evidence>
<dbReference type="InterPro" id="IPR011662">
    <property type="entry name" value="Secretin/TonB_short_N"/>
</dbReference>
<dbReference type="EMBL" id="DSZY01000010">
    <property type="protein sequence ID" value="HGU39940.1"/>
    <property type="molecule type" value="Genomic_DNA"/>
</dbReference>
<dbReference type="Gene3D" id="3.55.50.30">
    <property type="match status" value="1"/>
</dbReference>
<dbReference type="GO" id="GO:0019867">
    <property type="term" value="C:outer membrane"/>
    <property type="evidence" value="ECO:0007669"/>
    <property type="project" value="InterPro"/>
</dbReference>
<keyword evidence="3" id="KW-0998">Cell outer membrane</keyword>
<organism evidence="5">
    <name type="scientific">Fervidobacterium thailandense</name>
    <dbReference type="NCBI Taxonomy" id="1008305"/>
    <lineage>
        <taxon>Bacteria</taxon>
        <taxon>Thermotogati</taxon>
        <taxon>Thermotogota</taxon>
        <taxon>Thermotogae</taxon>
        <taxon>Thermotogales</taxon>
        <taxon>Fervidobacteriaceae</taxon>
        <taxon>Fervidobacterium</taxon>
    </lineage>
</organism>
<evidence type="ECO:0000256" key="2">
    <source>
        <dbReference type="ARBA" id="ARBA00023136"/>
    </source>
</evidence>
<protein>
    <submittedName>
        <fullName evidence="5">DUF4974 domain-containing protein</fullName>
    </submittedName>
</protein>
<keyword evidence="2" id="KW-0472">Membrane</keyword>
<sequence length="480" mass="55040">MLKLLFKILTISNPRFAVVAFLMILTISATILAQVDISFTDTELTNALEHIAKEFDVTFVYSNDIAKRRVNLQLKNAELETVLRFLSQAANLDYLRIGNKVYVLFDQSWKSSKLTFREYVTRHRESQELAEMIKTFGVECFAYDDRVIILGTSDETGKHLLQTLERIDSQKDSYRMVIYVVSVSKALISTTGQLERNTLKELLKVLTKARMVRTTYGLVTFSEVGMQIEEKQNMASFQVNENLLIRFSASKFEIETDMEVTSYQIDSSKTHQFEFVAESKDDYHLIISYLDIPEELSTVRPEKFSVPASEKSSRECQQDNQTAFYVVFKIPGELSFSFSSDSTLVNLKLNTGATIHMLALKRVEYISRITSMMWVGLGYSSPPQEEVYIILAEKLSFGTFSLIPKLMFEVQKKQFSFVLLAQLGLEFLKTLYTTLYYSYEKEGSTYLGVELGLKYSWGTIGFVTLMDSHQNFGFGLALRW</sequence>
<dbReference type="SMART" id="SM00965">
    <property type="entry name" value="STN"/>
    <property type="match status" value="1"/>
</dbReference>
<keyword evidence="1" id="KW-0813">Transport</keyword>